<sequence>MVAKIIVGTDEKGFVYPKVQERTDICPICKNRIADVANLDYKVKNKKGNFLGTYDHYIIVSQKFKDFCEENHYEGLEFIQLPKSPMFYYFIVHNIYELDYKESLFLNYRDCCGSYDETVITPRYCKQDFYMDTDDFICRSEYRFASFSNKSYLTVVGLETADKLKKAGFKNIYFTNVYRPTNDL</sequence>
<dbReference type="EMBL" id="CP022022">
    <property type="protein sequence ID" value="ASF42594.1"/>
    <property type="molecule type" value="Genomic_DNA"/>
</dbReference>
<organism evidence="2 3">
    <name type="scientific">Capnocytophaga endodontalis</name>
    <dbReference type="NCBI Taxonomy" id="2708117"/>
    <lineage>
        <taxon>Bacteria</taxon>
        <taxon>Pseudomonadati</taxon>
        <taxon>Bacteroidota</taxon>
        <taxon>Flavobacteriia</taxon>
        <taxon>Flavobacteriales</taxon>
        <taxon>Flavobacteriaceae</taxon>
        <taxon>Capnocytophaga</taxon>
    </lineage>
</organism>
<proteinExistence type="predicted"/>
<dbReference type="EMBL" id="CP022022">
    <property type="protein sequence ID" value="ASF42585.1"/>
    <property type="molecule type" value="Genomic_DNA"/>
</dbReference>
<evidence type="ECO:0000313" key="1">
    <source>
        <dbReference type="EMBL" id="ASF42585.1"/>
    </source>
</evidence>
<dbReference type="KEGG" id="capn:CBG49_05595"/>
<reference evidence="2" key="2">
    <citation type="submission" date="2017-06" db="EMBL/GenBank/DDBJ databases">
        <authorList>
            <person name="Kook J.-K."/>
            <person name="Park S.-N."/>
            <person name="Lim Y.K."/>
            <person name="Roh H."/>
        </authorList>
    </citation>
    <scope>NUCLEOTIDE SEQUENCE</scope>
    <source>
        <strain evidence="2">ChDC OS43</strain>
    </source>
</reference>
<gene>
    <name evidence="1" type="ORF">CBG49_05595</name>
    <name evidence="2" type="ORF">CBG49_05655</name>
</gene>
<reference evidence="2" key="3">
    <citation type="journal article" date="2018" name="Curr. Microbiol.">
        <title>Capnocytophaga endodontalis sp. nov., Isolated from a Human Refractory Periapical Abscess.</title>
        <authorList>
            <person name="Jo E."/>
            <person name="Park S.N."/>
            <person name="Lim Y.K."/>
            <person name="Paek J."/>
            <person name="Shin Y."/>
            <person name="Kim H."/>
            <person name="Kim S.H."/>
            <person name="Shin J.H."/>
            <person name="Chang Y.H."/>
            <person name="Kook J.K."/>
        </authorList>
    </citation>
    <scope>NUCLEOTIDE SEQUENCE</scope>
    <source>
        <strain evidence="2">ChDC OS43</strain>
    </source>
</reference>
<keyword evidence="3" id="KW-1185">Reference proteome</keyword>
<protein>
    <submittedName>
        <fullName evidence="2">Uncharacterized protein</fullName>
    </submittedName>
</protein>
<dbReference type="AlphaFoldDB" id="A0A1Z4BMR2"/>
<evidence type="ECO:0000313" key="2">
    <source>
        <dbReference type="EMBL" id="ASF42594.1"/>
    </source>
</evidence>
<evidence type="ECO:0000313" key="3">
    <source>
        <dbReference type="Proteomes" id="UP000197007"/>
    </source>
</evidence>
<reference evidence="3" key="1">
    <citation type="submission" date="2017-06" db="EMBL/GenBank/DDBJ databases">
        <title>Complete genome sequence of Capnocytophaga sp. KCOM 1579 (=ChDC OS43) isolated from a human refractory periapical abscess lesion.</title>
        <authorList>
            <person name="Kook J.-K."/>
            <person name="Park S.-N."/>
            <person name="Lim Y.K."/>
            <person name="Roh H."/>
        </authorList>
    </citation>
    <scope>NUCLEOTIDE SEQUENCE [LARGE SCALE GENOMIC DNA]</scope>
    <source>
        <strain evidence="3">ChDC OS43</strain>
    </source>
</reference>
<accession>A0A1Z4BMR2</accession>
<dbReference type="KEGG" id="capn:CBG49_05655"/>
<dbReference type="Proteomes" id="UP000197007">
    <property type="component" value="Chromosome"/>
</dbReference>
<dbReference type="RefSeq" id="WP_088593718.1">
    <property type="nucleotide sequence ID" value="NZ_CP022022.1"/>
</dbReference>
<name>A0A1Z4BMR2_9FLAO</name>